<accession>A0ABM0MQC1</accession>
<evidence type="ECO:0000313" key="2">
    <source>
        <dbReference type="RefSeq" id="XP_006822212.1"/>
    </source>
</evidence>
<dbReference type="RefSeq" id="XP_006822212.1">
    <property type="nucleotide sequence ID" value="XM_006822149.1"/>
</dbReference>
<dbReference type="GeneID" id="102806218"/>
<name>A0ABM0MQC1_SACKO</name>
<organism evidence="1 2">
    <name type="scientific">Saccoglossus kowalevskii</name>
    <name type="common">Acorn worm</name>
    <dbReference type="NCBI Taxonomy" id="10224"/>
    <lineage>
        <taxon>Eukaryota</taxon>
        <taxon>Metazoa</taxon>
        <taxon>Hemichordata</taxon>
        <taxon>Enteropneusta</taxon>
        <taxon>Harrimaniidae</taxon>
        <taxon>Saccoglossus</taxon>
    </lineage>
</organism>
<dbReference type="Proteomes" id="UP000694865">
    <property type="component" value="Unplaced"/>
</dbReference>
<evidence type="ECO:0000313" key="1">
    <source>
        <dbReference type="Proteomes" id="UP000694865"/>
    </source>
</evidence>
<dbReference type="Gene3D" id="2.80.10.70">
    <property type="entry name" value="Spindlin/Ssty"/>
    <property type="match status" value="1"/>
</dbReference>
<dbReference type="InterPro" id="IPR042567">
    <property type="entry name" value="SPIN/Ssty_sf"/>
</dbReference>
<proteinExistence type="predicted"/>
<sequence length="133" mass="15502">MIHYGLWQYKQQVLDSLATFQTIEGKKDGLKAQLRFRDTVLQQKPITPKVYTFSKRVSPDSDRRVSLTWQELRDNLLTLVENAFNLPTSQEDGQVPGYGEWFNIVYDDDQAVYTYKLLDDYRDGDLKILVSSC</sequence>
<protein>
    <submittedName>
        <fullName evidence="2">Spindlin-Z-like</fullName>
    </submittedName>
</protein>
<reference evidence="2" key="1">
    <citation type="submission" date="2025-08" db="UniProtKB">
        <authorList>
            <consortium name="RefSeq"/>
        </authorList>
    </citation>
    <scope>IDENTIFICATION</scope>
    <source>
        <tissue evidence="2">Testes</tissue>
    </source>
</reference>
<gene>
    <name evidence="2" type="primary">LOC102806218</name>
</gene>
<keyword evidence="1" id="KW-1185">Reference proteome</keyword>